<sequence length="225" mass="23349">MADINIQRKKSSPSPWLLVLLVLVALGLLGYFLFRSDSTTPAEQPAPATTSATPVAPEADTTAQASPPPAEGTAAGGDAAAVADMAAEEAPATADELDTFARGEADSPDYGRRGLQMLTSSLSALADRADLRGDATVAERRNDLTSAMSRSSEPNASLRPGFVAVAGLLQAIQQKSYPDLEKPVAELGEQARALSGRTTAADQPALQAFFTKAATILQTLNEPTP</sequence>
<reference evidence="3 4" key="1">
    <citation type="submission" date="2017-11" db="EMBL/GenBank/DDBJ databases">
        <title>Genomic Encyclopedia of Archaeal and Bacterial Type Strains, Phase II (KMG-II): From Individual Species to Whole Genera.</title>
        <authorList>
            <person name="Goeker M."/>
        </authorList>
    </citation>
    <scope>NUCLEOTIDE SEQUENCE [LARGE SCALE GENOMIC DNA]</scope>
    <source>
        <strain evidence="3 4">DSM 11115</strain>
    </source>
</reference>
<dbReference type="EMBL" id="PGFA01000004">
    <property type="protein sequence ID" value="PJJ48730.1"/>
    <property type="molecule type" value="Genomic_DNA"/>
</dbReference>
<feature type="compositionally biased region" description="Low complexity" evidence="1">
    <location>
        <begin position="71"/>
        <end position="94"/>
    </location>
</feature>
<keyword evidence="2" id="KW-0812">Transmembrane</keyword>
<dbReference type="AlphaFoldDB" id="A0A2M9ASQ5"/>
<accession>A0A2M9ASQ5</accession>
<keyword evidence="4" id="KW-1185">Reference proteome</keyword>
<name>A0A2M9ASQ5_9BACT</name>
<evidence type="ECO:0000256" key="2">
    <source>
        <dbReference type="SAM" id="Phobius"/>
    </source>
</evidence>
<protein>
    <submittedName>
        <fullName evidence="3">Uncharacterized protein</fullName>
    </submittedName>
</protein>
<dbReference type="OrthoDB" id="885202at2"/>
<organism evidence="3 4">
    <name type="scientific">Hymenobacter chitinivorans DSM 11115</name>
    <dbReference type="NCBI Taxonomy" id="1121954"/>
    <lineage>
        <taxon>Bacteria</taxon>
        <taxon>Pseudomonadati</taxon>
        <taxon>Bacteroidota</taxon>
        <taxon>Cytophagia</taxon>
        <taxon>Cytophagales</taxon>
        <taxon>Hymenobacteraceae</taxon>
        <taxon>Hymenobacter</taxon>
    </lineage>
</organism>
<dbReference type="Proteomes" id="UP000228535">
    <property type="component" value="Unassembled WGS sequence"/>
</dbReference>
<gene>
    <name evidence="3" type="ORF">CLV45_4440</name>
</gene>
<evidence type="ECO:0000313" key="4">
    <source>
        <dbReference type="Proteomes" id="UP000228535"/>
    </source>
</evidence>
<keyword evidence="2" id="KW-1133">Transmembrane helix</keyword>
<keyword evidence="2" id="KW-0472">Membrane</keyword>
<comment type="caution">
    <text evidence="3">The sequence shown here is derived from an EMBL/GenBank/DDBJ whole genome shotgun (WGS) entry which is preliminary data.</text>
</comment>
<evidence type="ECO:0000256" key="1">
    <source>
        <dbReference type="SAM" id="MobiDB-lite"/>
    </source>
</evidence>
<proteinExistence type="predicted"/>
<evidence type="ECO:0000313" key="3">
    <source>
        <dbReference type="EMBL" id="PJJ48730.1"/>
    </source>
</evidence>
<dbReference type="RefSeq" id="WP_100338656.1">
    <property type="nucleotide sequence ID" value="NZ_PGFA01000004.1"/>
</dbReference>
<feature type="compositionally biased region" description="Basic and acidic residues" evidence="1">
    <location>
        <begin position="99"/>
        <end position="112"/>
    </location>
</feature>
<feature type="transmembrane region" description="Helical" evidence="2">
    <location>
        <begin position="16"/>
        <end position="34"/>
    </location>
</feature>
<feature type="compositionally biased region" description="Low complexity" evidence="1">
    <location>
        <begin position="39"/>
        <end position="59"/>
    </location>
</feature>
<feature type="region of interest" description="Disordered" evidence="1">
    <location>
        <begin position="39"/>
        <end position="113"/>
    </location>
</feature>